<evidence type="ECO:0000256" key="4">
    <source>
        <dbReference type="ARBA" id="ARBA00022837"/>
    </source>
</evidence>
<dbReference type="PANTHER" id="PTHR35803">
    <property type="entry name" value="GLUCAN 1,4-ALPHA-GLUCOSIDASE SUSB-RELATED"/>
    <property type="match status" value="1"/>
</dbReference>
<dbReference type="Pfam" id="PF10566">
    <property type="entry name" value="Glyco_hydro_97"/>
    <property type="match status" value="1"/>
</dbReference>
<dbReference type="Gene3D" id="2.70.98.10">
    <property type="match status" value="1"/>
</dbReference>
<dbReference type="Pfam" id="PF14508">
    <property type="entry name" value="GH97_N"/>
    <property type="match status" value="1"/>
</dbReference>
<dbReference type="Gene3D" id="3.20.20.70">
    <property type="entry name" value="Aldolase class I"/>
    <property type="match status" value="1"/>
</dbReference>
<dbReference type="GO" id="GO:0030246">
    <property type="term" value="F:carbohydrate binding"/>
    <property type="evidence" value="ECO:0007669"/>
    <property type="project" value="InterPro"/>
</dbReference>
<evidence type="ECO:0000313" key="9">
    <source>
        <dbReference type="EMBL" id="ADY53121.1"/>
    </source>
</evidence>
<dbReference type="HOGENOM" id="CLU_011166_1_1_10"/>
<reference evidence="10" key="2">
    <citation type="submission" date="2011-02" db="EMBL/GenBank/DDBJ databases">
        <title>The complete genome of Pedobacter saltans DSM 12145.</title>
        <authorList>
            <consortium name="US DOE Joint Genome Institute (JGI-PGF)"/>
            <person name="Lucas S."/>
            <person name="Copeland A."/>
            <person name="Lapidus A."/>
            <person name="Bruce D."/>
            <person name="Goodwin L."/>
            <person name="Pitluck S."/>
            <person name="Kyrpides N."/>
            <person name="Mavromatis K."/>
            <person name="Pagani I."/>
            <person name="Ivanova N."/>
            <person name="Ovchinnikova G."/>
            <person name="Lu M."/>
            <person name="Detter J.C."/>
            <person name="Han C."/>
            <person name="Land M."/>
            <person name="Hauser L."/>
            <person name="Markowitz V."/>
            <person name="Cheng J.-F."/>
            <person name="Hugenholtz P."/>
            <person name="Woyke T."/>
            <person name="Wu D."/>
            <person name="Tindall B."/>
            <person name="Pomrenke H.G."/>
            <person name="Brambilla E."/>
            <person name="Klenk H.-P."/>
            <person name="Eisen J.A."/>
        </authorList>
    </citation>
    <scope>NUCLEOTIDE SEQUENCE [LARGE SCALE GENOMIC DNA]</scope>
    <source>
        <strain evidence="10">ATCC 51119 / DSM 12145 / JCM 21818 / LMG 10337 / NBRC 100064 / NCIMB 13643</strain>
    </source>
</reference>
<proteinExistence type="predicted"/>
<evidence type="ECO:0000256" key="3">
    <source>
        <dbReference type="ARBA" id="ARBA00022801"/>
    </source>
</evidence>
<keyword evidence="3 9" id="KW-0378">Hydrolase</keyword>
<dbReference type="GO" id="GO:0016798">
    <property type="term" value="F:hydrolase activity, acting on glycosyl bonds"/>
    <property type="evidence" value="ECO:0007669"/>
    <property type="project" value="UniProtKB-KW"/>
</dbReference>
<feature type="domain" description="Glycosyl-hydrolase 97 N-terminal" evidence="7">
    <location>
        <begin position="35"/>
        <end position="296"/>
    </location>
</feature>
<evidence type="ECO:0000259" key="6">
    <source>
        <dbReference type="Pfam" id="PF10566"/>
    </source>
</evidence>
<feature type="domain" description="Glycosyl-hydrolase 97 C-terminal oligomerisation" evidence="8">
    <location>
        <begin position="565"/>
        <end position="653"/>
    </location>
</feature>
<keyword evidence="4" id="KW-0106">Calcium</keyword>
<dbReference type="eggNOG" id="COG3589">
    <property type="taxonomic scope" value="Bacteria"/>
</dbReference>
<dbReference type="SUPFAM" id="SSF51445">
    <property type="entry name" value="(Trans)glycosidases"/>
    <property type="match status" value="1"/>
</dbReference>
<evidence type="ECO:0000256" key="2">
    <source>
        <dbReference type="ARBA" id="ARBA00011245"/>
    </source>
</evidence>
<comment type="subunit">
    <text evidence="2">Monomer.</text>
</comment>
<dbReference type="InterPro" id="IPR052720">
    <property type="entry name" value="Glycosyl_hydrolase_97"/>
</dbReference>
<feature type="domain" description="Glycosyl-hydrolase 97 catalytic" evidence="6">
    <location>
        <begin position="313"/>
        <end position="466"/>
    </location>
</feature>
<dbReference type="Gene3D" id="2.60.40.1180">
    <property type="entry name" value="Golgi alpha-mannosidase II"/>
    <property type="match status" value="1"/>
</dbReference>
<dbReference type="InterPro" id="IPR029483">
    <property type="entry name" value="GH97_C"/>
</dbReference>
<evidence type="ECO:0000259" key="8">
    <source>
        <dbReference type="Pfam" id="PF14509"/>
    </source>
</evidence>
<reference evidence="9 10" key="1">
    <citation type="journal article" date="2011" name="Stand. Genomic Sci.">
        <title>Complete genome sequence of the gliding, heparinolytic Pedobacter saltans type strain (113).</title>
        <authorList>
            <person name="Liolios K."/>
            <person name="Sikorski J."/>
            <person name="Lu M."/>
            <person name="Nolan M."/>
            <person name="Lapidus A."/>
            <person name="Lucas S."/>
            <person name="Hammon N."/>
            <person name="Deshpande S."/>
            <person name="Cheng J.F."/>
            <person name="Tapia R."/>
            <person name="Han C."/>
            <person name="Goodwin L."/>
            <person name="Pitluck S."/>
            <person name="Huntemann M."/>
            <person name="Ivanova N."/>
            <person name="Pagani I."/>
            <person name="Mavromatis K."/>
            <person name="Ovchinikova G."/>
            <person name="Pati A."/>
            <person name="Chen A."/>
            <person name="Palaniappan K."/>
            <person name="Land M."/>
            <person name="Hauser L."/>
            <person name="Brambilla E.M."/>
            <person name="Kotsyurbenko O."/>
            <person name="Rohde M."/>
            <person name="Tindall B.J."/>
            <person name="Abt B."/>
            <person name="Goker M."/>
            <person name="Detter J.C."/>
            <person name="Woyke T."/>
            <person name="Bristow J."/>
            <person name="Eisen J.A."/>
            <person name="Markowitz V."/>
            <person name="Hugenholtz P."/>
            <person name="Klenk H.P."/>
            <person name="Kyrpides N.C."/>
        </authorList>
    </citation>
    <scope>NUCLEOTIDE SEQUENCE [LARGE SCALE GENOMIC DNA]</scope>
    <source>
        <strain evidence="10">ATCC 51119 / DSM 12145 / JCM 21818 / LMG 10337 / NBRC 100064 / NCIMB 13643</strain>
    </source>
</reference>
<dbReference type="Pfam" id="PF14509">
    <property type="entry name" value="GH97_C"/>
    <property type="match status" value="1"/>
</dbReference>
<dbReference type="RefSeq" id="WP_013633606.1">
    <property type="nucleotide sequence ID" value="NC_015177.1"/>
</dbReference>
<protein>
    <submittedName>
        <fullName evidence="9">Glycoside hydrolase 97</fullName>
    </submittedName>
</protein>
<keyword evidence="10" id="KW-1185">Reference proteome</keyword>
<organism evidence="9 10">
    <name type="scientific">Pseudopedobacter saltans (strain ATCC 51119 / DSM 12145 / JCM 21818 / CCUG 39354 / LMG 10337 / NBRC 100064 / NCIMB 13643)</name>
    <name type="common">Pedobacter saltans</name>
    <dbReference type="NCBI Taxonomy" id="762903"/>
    <lineage>
        <taxon>Bacteria</taxon>
        <taxon>Pseudomonadati</taxon>
        <taxon>Bacteroidota</taxon>
        <taxon>Sphingobacteriia</taxon>
        <taxon>Sphingobacteriales</taxon>
        <taxon>Sphingobacteriaceae</taxon>
        <taxon>Pseudopedobacter</taxon>
    </lineage>
</organism>
<gene>
    <name evidence="9" type="ordered locus">Pedsa_2577</name>
</gene>
<dbReference type="EMBL" id="CP002545">
    <property type="protein sequence ID" value="ADY53121.1"/>
    <property type="molecule type" value="Genomic_DNA"/>
</dbReference>
<comment type="cofactor">
    <cofactor evidence="1">
        <name>Ca(2+)</name>
        <dbReference type="ChEBI" id="CHEBI:29108"/>
    </cofactor>
</comment>
<dbReference type="PANTHER" id="PTHR35803:SF2">
    <property type="entry name" value="RETAINING ALPHA-GALACTOSIDASE"/>
    <property type="match status" value="1"/>
</dbReference>
<dbReference type="InterPro" id="IPR013780">
    <property type="entry name" value="Glyco_hydro_b"/>
</dbReference>
<keyword evidence="5" id="KW-0326">Glycosidase</keyword>
<dbReference type="InterPro" id="IPR014718">
    <property type="entry name" value="GH-type_carb-bd"/>
</dbReference>
<dbReference type="InterPro" id="IPR019563">
    <property type="entry name" value="GH97_catalytic"/>
</dbReference>
<dbReference type="AlphaFoldDB" id="F0S5F7"/>
<accession>F0S5F7</accession>
<sequence length="656" mass="74399">MMIKLRYTYTFKTILFFCFLVVSGFLSHAEEIVATSPDKQLTVKINTEDGLPNFSVFFKNKTMLEKSPLGIITNEGDFSKGMKLLKSDAGHVSHEYTQDKIKRSEITYQANTIKCTFENADKKQISVLFQISNNDIAFRYELPAWGERIVCVVEKETTGFRFPSHTTTFLSPMMTPMVAFARTAPSYESGYEADAPLEKSTSREGYVFPGLFKIGDNGWVLLSETGVSSIYCASHLSSWKNGVYTVEYPNIKQNNGFGSTGAQIGLPGKTPWRTITVGDNLKPIVETTIAFDVVEPLYEATQKYKYGKGTWSWIIWQDESMNYQDQVKYIDLAAALGFEYILIDAWWDTRIGYSKMEELIRYANSKGVDVFLWYNSNGSANDAFQTPLNKMNTAIARKQEMKWLKKAGVKGLKVDFFGGDKQETMRLYEDILSDANDYGLMIIFHGATLPRGWERMYPNFVGSEAVLASEMQIFSQHARDNEAFYATLYPFIRNTVASMEYGGVMLNKFLNKGNKQGQQRLTTDIFQLATGVLFQNPVQMFALTPNNLHDVPQFEIDFMRNLPTTWDETVYIDGFPGKYSVVARRNGSKWYIAGVNAQRDALKLKLDLPMLKGKKSQLYNDDKLKQPYTKELIVKKNGVTDIEIQANGGFVIVASE</sequence>
<dbReference type="Proteomes" id="UP000000310">
    <property type="component" value="Chromosome"/>
</dbReference>
<dbReference type="InterPro" id="IPR013785">
    <property type="entry name" value="Aldolase_TIM"/>
</dbReference>
<name>F0S5F7_PSESL</name>
<dbReference type="InterPro" id="IPR017853">
    <property type="entry name" value="GH"/>
</dbReference>
<evidence type="ECO:0000256" key="5">
    <source>
        <dbReference type="ARBA" id="ARBA00023295"/>
    </source>
</evidence>
<dbReference type="STRING" id="762903.Pedsa_2577"/>
<evidence type="ECO:0000256" key="1">
    <source>
        <dbReference type="ARBA" id="ARBA00001913"/>
    </source>
</evidence>
<dbReference type="KEGG" id="psn:Pedsa_2577"/>
<evidence type="ECO:0000259" key="7">
    <source>
        <dbReference type="Pfam" id="PF14508"/>
    </source>
</evidence>
<dbReference type="InterPro" id="IPR029486">
    <property type="entry name" value="GH97_N"/>
</dbReference>
<evidence type="ECO:0000313" key="10">
    <source>
        <dbReference type="Proteomes" id="UP000000310"/>
    </source>
</evidence>